<dbReference type="GO" id="GO:0030170">
    <property type="term" value="F:pyridoxal phosphate binding"/>
    <property type="evidence" value="ECO:0007669"/>
    <property type="project" value="InterPro"/>
</dbReference>
<evidence type="ECO:0000259" key="1">
    <source>
        <dbReference type="Pfam" id="PF00155"/>
    </source>
</evidence>
<protein>
    <submittedName>
        <fullName evidence="2">Aminotransferase</fullName>
    </submittedName>
</protein>
<accession>A0AAN6YP50</accession>
<dbReference type="Pfam" id="PF00155">
    <property type="entry name" value="Aminotran_1_2"/>
    <property type="match status" value="1"/>
</dbReference>
<evidence type="ECO:0000313" key="2">
    <source>
        <dbReference type="EMBL" id="KAK4222341.1"/>
    </source>
</evidence>
<keyword evidence="3" id="KW-1185">Reference proteome</keyword>
<dbReference type="SUPFAM" id="SSF53383">
    <property type="entry name" value="PLP-dependent transferases"/>
    <property type="match status" value="1"/>
</dbReference>
<dbReference type="PANTHER" id="PTHR42858:SF1">
    <property type="entry name" value="LD15494P"/>
    <property type="match status" value="1"/>
</dbReference>
<sequence>MKPPLSSLKVLRTLTRPGIINFSFSFSSTLTRRFSTGFPVTTTSSSSFRKTTSSSWLFLPRTFATYSSTMSINTTVGKENIPPSTTTTTTTTRENEVGGKPLINLLRGWPNPSLLPVNQLKKVANKVLTERNIWRDGLEYGPDPGYEPLRRRVAEWTGRYYGMSVGREEICITGGASQNLACLLSSFSDAGYTRRVWMAAPCYFLACPIFEDAGLKMRAVKEDEEGMDTGELRRLLEEFEKNDMGEHKAIKSPGPHRKHYRHLIYLVPTCSNPSGKTMSLKRRKELVLVAREFNALVICDDVYDFLQWPVSSTDSSELPPLLPRLSDIDASLGPSRHDPPGKFFGHAVSNGSFSKLAGPGTRTGWTHATADFVLGLSQTGATRSGGAASQLVATMLSEMLENGELDRWLTDVVRPGLKKRHGIITRAIKEELMEFGCEIVVDIEVFGGYFCWVKLPEGKKAKEVADMAKIKENLIVAEGPLFEVAGDEDSARFGGNLRLCFSWEEEGRIVEGVKRLARVLKGMERERRTEIVGLEEDGGMDKVKRGRGICYGQEFY</sequence>
<dbReference type="InterPro" id="IPR015421">
    <property type="entry name" value="PyrdxlP-dep_Trfase_major"/>
</dbReference>
<dbReference type="EMBL" id="MU865478">
    <property type="protein sequence ID" value="KAK4222341.1"/>
    <property type="molecule type" value="Genomic_DNA"/>
</dbReference>
<keyword evidence="2" id="KW-0032">Aminotransferase</keyword>
<dbReference type="Proteomes" id="UP001301958">
    <property type="component" value="Unassembled WGS sequence"/>
</dbReference>
<dbReference type="PANTHER" id="PTHR42858">
    <property type="entry name" value="AMINOTRANSFERASE"/>
    <property type="match status" value="1"/>
</dbReference>
<dbReference type="CDD" id="cd00609">
    <property type="entry name" value="AAT_like"/>
    <property type="match status" value="1"/>
</dbReference>
<gene>
    <name evidence="2" type="ORF">QBC38DRAFT_490184</name>
</gene>
<dbReference type="Gene3D" id="3.40.640.10">
    <property type="entry name" value="Type I PLP-dependent aspartate aminotransferase-like (Major domain)"/>
    <property type="match status" value="1"/>
</dbReference>
<dbReference type="AlphaFoldDB" id="A0AAN6YP50"/>
<organism evidence="2 3">
    <name type="scientific">Podospora fimiseda</name>
    <dbReference type="NCBI Taxonomy" id="252190"/>
    <lineage>
        <taxon>Eukaryota</taxon>
        <taxon>Fungi</taxon>
        <taxon>Dikarya</taxon>
        <taxon>Ascomycota</taxon>
        <taxon>Pezizomycotina</taxon>
        <taxon>Sordariomycetes</taxon>
        <taxon>Sordariomycetidae</taxon>
        <taxon>Sordariales</taxon>
        <taxon>Podosporaceae</taxon>
        <taxon>Podospora</taxon>
    </lineage>
</organism>
<name>A0AAN6YP50_9PEZI</name>
<dbReference type="GO" id="GO:0047536">
    <property type="term" value="F:2-aminoadipate transaminase activity"/>
    <property type="evidence" value="ECO:0007669"/>
    <property type="project" value="TreeGrafter"/>
</dbReference>
<reference evidence="2" key="2">
    <citation type="submission" date="2023-05" db="EMBL/GenBank/DDBJ databases">
        <authorList>
            <consortium name="Lawrence Berkeley National Laboratory"/>
            <person name="Steindorff A."/>
            <person name="Hensen N."/>
            <person name="Bonometti L."/>
            <person name="Westerberg I."/>
            <person name="Brannstrom I.O."/>
            <person name="Guillou S."/>
            <person name="Cros-Aarteil S."/>
            <person name="Calhoun S."/>
            <person name="Haridas S."/>
            <person name="Kuo A."/>
            <person name="Mondo S."/>
            <person name="Pangilinan J."/>
            <person name="Riley R."/>
            <person name="Labutti K."/>
            <person name="Andreopoulos B."/>
            <person name="Lipzen A."/>
            <person name="Chen C."/>
            <person name="Yanf M."/>
            <person name="Daum C."/>
            <person name="Ng V."/>
            <person name="Clum A."/>
            <person name="Ohm R."/>
            <person name="Martin F."/>
            <person name="Silar P."/>
            <person name="Natvig D."/>
            <person name="Lalanne C."/>
            <person name="Gautier V."/>
            <person name="Ament-Velasquez S.L."/>
            <person name="Kruys A."/>
            <person name="Hutchinson M.I."/>
            <person name="Powell A.J."/>
            <person name="Barry K."/>
            <person name="Miller A.N."/>
            <person name="Grigoriev I.V."/>
            <person name="Debuchy R."/>
            <person name="Gladieux P."/>
            <person name="Thoren M.H."/>
            <person name="Johannesson H."/>
        </authorList>
    </citation>
    <scope>NUCLEOTIDE SEQUENCE</scope>
    <source>
        <strain evidence="2">CBS 990.96</strain>
    </source>
</reference>
<dbReference type="InterPro" id="IPR015422">
    <property type="entry name" value="PyrdxlP-dep_Trfase_small"/>
</dbReference>
<dbReference type="Gene3D" id="3.90.1150.10">
    <property type="entry name" value="Aspartate Aminotransferase, domain 1"/>
    <property type="match status" value="1"/>
</dbReference>
<reference evidence="2" key="1">
    <citation type="journal article" date="2023" name="Mol. Phylogenet. Evol.">
        <title>Genome-scale phylogeny and comparative genomics of the fungal order Sordariales.</title>
        <authorList>
            <person name="Hensen N."/>
            <person name="Bonometti L."/>
            <person name="Westerberg I."/>
            <person name="Brannstrom I.O."/>
            <person name="Guillou S."/>
            <person name="Cros-Aarteil S."/>
            <person name="Calhoun S."/>
            <person name="Haridas S."/>
            <person name="Kuo A."/>
            <person name="Mondo S."/>
            <person name="Pangilinan J."/>
            <person name="Riley R."/>
            <person name="LaButti K."/>
            <person name="Andreopoulos B."/>
            <person name="Lipzen A."/>
            <person name="Chen C."/>
            <person name="Yan M."/>
            <person name="Daum C."/>
            <person name="Ng V."/>
            <person name="Clum A."/>
            <person name="Steindorff A."/>
            <person name="Ohm R.A."/>
            <person name="Martin F."/>
            <person name="Silar P."/>
            <person name="Natvig D.O."/>
            <person name="Lalanne C."/>
            <person name="Gautier V."/>
            <person name="Ament-Velasquez S.L."/>
            <person name="Kruys A."/>
            <person name="Hutchinson M.I."/>
            <person name="Powell A.J."/>
            <person name="Barry K."/>
            <person name="Miller A.N."/>
            <person name="Grigoriev I.V."/>
            <person name="Debuchy R."/>
            <person name="Gladieux P."/>
            <person name="Hiltunen Thoren M."/>
            <person name="Johannesson H."/>
        </authorList>
    </citation>
    <scope>NUCLEOTIDE SEQUENCE</scope>
    <source>
        <strain evidence="2">CBS 990.96</strain>
    </source>
</reference>
<dbReference type="InterPro" id="IPR004839">
    <property type="entry name" value="Aminotransferase_I/II_large"/>
</dbReference>
<dbReference type="InterPro" id="IPR015424">
    <property type="entry name" value="PyrdxlP-dep_Trfase"/>
</dbReference>
<comment type="caution">
    <text evidence="2">The sequence shown here is derived from an EMBL/GenBank/DDBJ whole genome shotgun (WGS) entry which is preliminary data.</text>
</comment>
<keyword evidence="2" id="KW-0808">Transferase</keyword>
<feature type="domain" description="Aminotransferase class I/classII large" evidence="1">
    <location>
        <begin position="124"/>
        <end position="501"/>
    </location>
</feature>
<proteinExistence type="predicted"/>
<evidence type="ECO:0000313" key="3">
    <source>
        <dbReference type="Proteomes" id="UP001301958"/>
    </source>
</evidence>